<sequence length="426" mass="49505">MKWWHRSTQRILLDCKEKGQILSLQKPPVIFMIPSSVRDQKPDLFKPQVVSIGPFHREDKILQEFEEQKTTHLHHLLECLNIQAEIVLDECLQKVNASIPKIRACYGGGISCKDDELEKMMVMDACFILDFLFLSEEHRRFTSRNAILTHSIFRDLVLLDNQIPFFVLQDIFDCTIHKIQTGSLASGVLEQFRFLIPFKGIRNNDATQLPHHILGLLQRSFHPTCNIPSTRPPLKDPNHSALELDEAGVKFKPNNNDGNHWPLAIDFSSSSFEFFRWCWGNRTLRMPTLHIDDNTELFFRNVIAYEQCTPEVPDYVTSYVCAIDMLTDTKKDVSRLVKSKVLTNHLGSNKDATKMLNDISKQFVFEEFYYKDQWEQLHKYYDGYVPQNIALLKRTYFSSPWKIIALLAAIILFTLAIIQTVLRIIK</sequence>
<accession>A0ACB9FK17</accession>
<keyword evidence="2" id="KW-1185">Reference proteome</keyword>
<reference evidence="1 2" key="2">
    <citation type="journal article" date="2022" name="Mol. Ecol. Resour.">
        <title>The genomes of chicory, endive, great burdock and yacon provide insights into Asteraceae paleo-polyploidization history and plant inulin production.</title>
        <authorList>
            <person name="Fan W."/>
            <person name="Wang S."/>
            <person name="Wang H."/>
            <person name="Wang A."/>
            <person name="Jiang F."/>
            <person name="Liu H."/>
            <person name="Zhao H."/>
            <person name="Xu D."/>
            <person name="Zhang Y."/>
        </authorList>
    </citation>
    <scope>NUCLEOTIDE SEQUENCE [LARGE SCALE GENOMIC DNA]</scope>
    <source>
        <strain evidence="2">cv. Niubang</strain>
    </source>
</reference>
<gene>
    <name evidence="1" type="ORF">L6452_02483</name>
</gene>
<dbReference type="EMBL" id="CM042047">
    <property type="protein sequence ID" value="KAI3771321.1"/>
    <property type="molecule type" value="Genomic_DNA"/>
</dbReference>
<proteinExistence type="predicted"/>
<comment type="caution">
    <text evidence="1">The sequence shown here is derived from an EMBL/GenBank/DDBJ whole genome shotgun (WGS) entry which is preliminary data.</text>
</comment>
<organism evidence="1 2">
    <name type="scientific">Arctium lappa</name>
    <name type="common">Greater burdock</name>
    <name type="synonym">Lappa major</name>
    <dbReference type="NCBI Taxonomy" id="4217"/>
    <lineage>
        <taxon>Eukaryota</taxon>
        <taxon>Viridiplantae</taxon>
        <taxon>Streptophyta</taxon>
        <taxon>Embryophyta</taxon>
        <taxon>Tracheophyta</taxon>
        <taxon>Spermatophyta</taxon>
        <taxon>Magnoliopsida</taxon>
        <taxon>eudicotyledons</taxon>
        <taxon>Gunneridae</taxon>
        <taxon>Pentapetalae</taxon>
        <taxon>asterids</taxon>
        <taxon>campanulids</taxon>
        <taxon>Asterales</taxon>
        <taxon>Asteraceae</taxon>
        <taxon>Carduoideae</taxon>
        <taxon>Cardueae</taxon>
        <taxon>Arctiinae</taxon>
        <taxon>Arctium</taxon>
    </lineage>
</organism>
<name>A0ACB9FK17_ARCLA</name>
<protein>
    <submittedName>
        <fullName evidence="1">Uncharacterized protein</fullName>
    </submittedName>
</protein>
<evidence type="ECO:0000313" key="2">
    <source>
        <dbReference type="Proteomes" id="UP001055879"/>
    </source>
</evidence>
<reference evidence="2" key="1">
    <citation type="journal article" date="2022" name="Mol. Ecol. Resour.">
        <title>The genomes of chicory, endive, great burdock and yacon provide insights into Asteraceae palaeo-polyploidization history and plant inulin production.</title>
        <authorList>
            <person name="Fan W."/>
            <person name="Wang S."/>
            <person name="Wang H."/>
            <person name="Wang A."/>
            <person name="Jiang F."/>
            <person name="Liu H."/>
            <person name="Zhao H."/>
            <person name="Xu D."/>
            <person name="Zhang Y."/>
        </authorList>
    </citation>
    <scope>NUCLEOTIDE SEQUENCE [LARGE SCALE GENOMIC DNA]</scope>
    <source>
        <strain evidence="2">cv. Niubang</strain>
    </source>
</reference>
<evidence type="ECO:0000313" key="1">
    <source>
        <dbReference type="EMBL" id="KAI3771321.1"/>
    </source>
</evidence>
<dbReference type="Proteomes" id="UP001055879">
    <property type="component" value="Linkage Group LG01"/>
</dbReference>